<dbReference type="EMBL" id="BART01020453">
    <property type="protein sequence ID" value="GAH03990.1"/>
    <property type="molecule type" value="Genomic_DNA"/>
</dbReference>
<gene>
    <name evidence="2" type="ORF">S01H4_37999</name>
</gene>
<proteinExistence type="predicted"/>
<protein>
    <recommendedName>
        <fullName evidence="1">CO dehydrogenase/acetyl-CoA synthase delta subunit TIM barrel domain-containing protein</fullName>
    </recommendedName>
</protein>
<dbReference type="Gene3D" id="3.20.20.20">
    <property type="entry name" value="Dihydropteroate synthase-like"/>
    <property type="match status" value="1"/>
</dbReference>
<accession>X1D6U4</accession>
<evidence type="ECO:0000259" key="1">
    <source>
        <dbReference type="Pfam" id="PF03599"/>
    </source>
</evidence>
<reference evidence="2" key="1">
    <citation type="journal article" date="2014" name="Front. Microbiol.">
        <title>High frequency of phylogenetically diverse reductive dehalogenase-homologous genes in deep subseafloor sedimentary metagenomes.</title>
        <authorList>
            <person name="Kawai M."/>
            <person name="Futagami T."/>
            <person name="Toyoda A."/>
            <person name="Takaki Y."/>
            <person name="Nishi S."/>
            <person name="Hori S."/>
            <person name="Arai W."/>
            <person name="Tsubouchi T."/>
            <person name="Morono Y."/>
            <person name="Uchiyama I."/>
            <person name="Ito T."/>
            <person name="Fujiyama A."/>
            <person name="Inagaki F."/>
            <person name="Takami H."/>
        </authorList>
    </citation>
    <scope>NUCLEOTIDE SEQUENCE</scope>
    <source>
        <strain evidence="2">Expedition CK06-06</strain>
    </source>
</reference>
<dbReference type="Pfam" id="PF03599">
    <property type="entry name" value="CdhD"/>
    <property type="match status" value="1"/>
</dbReference>
<feature type="non-terminal residue" evidence="2">
    <location>
        <position position="64"/>
    </location>
</feature>
<name>X1D6U4_9ZZZZ</name>
<dbReference type="InterPro" id="IPR011005">
    <property type="entry name" value="Dihydropteroate_synth-like_sf"/>
</dbReference>
<dbReference type="InterPro" id="IPR016041">
    <property type="entry name" value="Ac-CoA_synth_d_su_TIM-brl"/>
</dbReference>
<organism evidence="2">
    <name type="scientific">marine sediment metagenome</name>
    <dbReference type="NCBI Taxonomy" id="412755"/>
    <lineage>
        <taxon>unclassified sequences</taxon>
        <taxon>metagenomes</taxon>
        <taxon>ecological metagenomes</taxon>
    </lineage>
</organism>
<feature type="domain" description="CO dehydrogenase/acetyl-CoA synthase delta subunit TIM barrel" evidence="1">
    <location>
        <begin position="1"/>
        <end position="63"/>
    </location>
</feature>
<evidence type="ECO:0000313" key="2">
    <source>
        <dbReference type="EMBL" id="GAH03990.1"/>
    </source>
</evidence>
<dbReference type="AlphaFoldDB" id="X1D6U4"/>
<sequence>MTSLAKKYSSPLALKGENLEELADLTQQIKKLGVDDLVLSVEGPRVADTLEDLTRIRRLTLSKT</sequence>
<comment type="caution">
    <text evidence="2">The sequence shown here is derived from an EMBL/GenBank/DDBJ whole genome shotgun (WGS) entry which is preliminary data.</text>
</comment>